<keyword evidence="10" id="KW-0808">Transferase</keyword>
<name>A0A511T0X5_MYXFU</name>
<keyword evidence="3 5" id="KW-0802">TPR repeat</keyword>
<dbReference type="InterPro" id="IPR019734">
    <property type="entry name" value="TPR_rpt"/>
</dbReference>
<gene>
    <name evidence="9" type="ORF">MFU01_23390</name>
    <name evidence="10" type="ORF">SAMN05443572_10476</name>
</gene>
<dbReference type="EMBL" id="BJXR01000023">
    <property type="protein sequence ID" value="GEN07302.1"/>
    <property type="molecule type" value="Genomic_DNA"/>
</dbReference>
<sequence>MGEGTCPDEVELVDLVHGLVSGDALASLERHLDGCGLCRRVVVVLAGGEARAEPVAASADAGVPRLERGARVGHYEVLEHVGLGAMGVVFAANDPRLHRKVALKLLRSDWVKEGGAEDARERLWREARALARLSHPHVVAVHDVGVHGESLFIAMDFVEGTTLRRWLRAEPRRWTEVLDRFLQAGEGLAAAHARGLVHRDFKPDNVLVGVDGRVRVTDFGLARLTQAALPGGTESAVPEGSSSCGTGTVTQPGALLGTPAYMAPEQLEGRPADARSDQFSFCVALHEGLYGRRPFEASSRAALVQAIRAGPPASSGEARVPARIRRAVLRGLSADPAARHPSMEALLAALTHRPRWERWRMAAVWAGAATLAGVGAGFWLRETTRCAGADGHLVGVWDSALRSQLEAVFAASGLPLAQEGFGATARRLDAYAEALARMERDSCEATHVRGEQSGRMLDLRGMCLDRRREALRASVTLMLQGDAAVLERAPQAAHALPDLLPCADREALASVVPLPEDPVVRQRLQGLQARLAEGMALQEAGQHARARQVAQEVLQAVRQTGYRPMEASALFLLGLVEKAHARFTEAADAFDAAQLAALAGRDDDLLVRALMGLADSELQGHARYAEAERAVRLAEATLERLDIRQAPGAAGELHLFRGHLFHRKGEAVRAQEDFRRALELFEQAHGPESPRLDAPLTALGLILNLQGHYEEARGYYERALELQQRAYGREHPVCVSHLNNVATALRLQGRVEEAVARYEEALSLGERRLGAAHSSTNMVRVNLGDALQLQGKLTEALARYEEAMPALVAVHGDTHPRVASVLTSMGTAYADLGESRLAQKSYGEALAVQRRLLGPEHPDLALTYNNLASVMLDLGEPGKARPLLQLARGLWEKSLGPEHPKVASVLQNLAKADLAEGRLGAAHAGFERALAMRRKGLGPEHPKLVSTLTLLAEVKRRLEGPRAALATLEQAVLLAGKAQVTPADRAKALFSLARATWDSDGSREKARTLARQAEEALRKAPRTTEALAREVREWRARHDASTSQRATGAARRP</sequence>
<dbReference type="Pfam" id="PF00069">
    <property type="entry name" value="Pkinase"/>
    <property type="match status" value="1"/>
</dbReference>
<dbReference type="InterPro" id="IPR011009">
    <property type="entry name" value="Kinase-like_dom_sf"/>
</dbReference>
<feature type="repeat" description="TPR" evidence="5">
    <location>
        <begin position="693"/>
        <end position="726"/>
    </location>
</feature>
<dbReference type="InterPro" id="IPR017441">
    <property type="entry name" value="Protein_kinase_ATP_BS"/>
</dbReference>
<evidence type="ECO:0000313" key="9">
    <source>
        <dbReference type="EMBL" id="GEN07302.1"/>
    </source>
</evidence>
<evidence type="ECO:0000259" key="8">
    <source>
        <dbReference type="PROSITE" id="PS50011"/>
    </source>
</evidence>
<dbReference type="PROSITE" id="PS50011">
    <property type="entry name" value="PROTEIN_KINASE_DOM"/>
    <property type="match status" value="1"/>
</dbReference>
<evidence type="ECO:0000256" key="3">
    <source>
        <dbReference type="ARBA" id="ARBA00022803"/>
    </source>
</evidence>
<dbReference type="InterPro" id="IPR000719">
    <property type="entry name" value="Prot_kinase_dom"/>
</dbReference>
<evidence type="ECO:0000313" key="10">
    <source>
        <dbReference type="EMBL" id="SET96035.1"/>
    </source>
</evidence>
<feature type="domain" description="Protein kinase" evidence="8">
    <location>
        <begin position="75"/>
        <end position="356"/>
    </location>
</feature>
<dbReference type="Pfam" id="PF13424">
    <property type="entry name" value="TPR_12"/>
    <property type="match status" value="3"/>
</dbReference>
<dbReference type="CDD" id="cd14014">
    <property type="entry name" value="STKc_PknB_like"/>
    <property type="match status" value="1"/>
</dbReference>
<protein>
    <submittedName>
        <fullName evidence="10">Serine/threonine protein kinase</fullName>
    </submittedName>
</protein>
<dbReference type="InterPro" id="IPR008271">
    <property type="entry name" value="Ser/Thr_kinase_AS"/>
</dbReference>
<reference evidence="10 11" key="1">
    <citation type="submission" date="2016-10" db="EMBL/GenBank/DDBJ databases">
        <authorList>
            <person name="Varghese N."/>
            <person name="Submissions S."/>
        </authorList>
    </citation>
    <scope>NUCLEOTIDE SEQUENCE [LARGE SCALE GENOMIC DNA]</scope>
    <source>
        <strain evidence="10 11">DSM 16525</strain>
    </source>
</reference>
<dbReference type="Gene3D" id="1.10.510.10">
    <property type="entry name" value="Transferase(Phosphotransferase) domain 1"/>
    <property type="match status" value="1"/>
</dbReference>
<dbReference type="PROSITE" id="PS50005">
    <property type="entry name" value="TPR"/>
    <property type="match status" value="1"/>
</dbReference>
<dbReference type="Proteomes" id="UP000321514">
    <property type="component" value="Unassembled WGS sequence"/>
</dbReference>
<evidence type="ECO:0000313" key="11">
    <source>
        <dbReference type="Proteomes" id="UP000183760"/>
    </source>
</evidence>
<evidence type="ECO:0000256" key="4">
    <source>
        <dbReference type="ARBA" id="ARBA00022840"/>
    </source>
</evidence>
<dbReference type="Proteomes" id="UP000183760">
    <property type="component" value="Unassembled WGS sequence"/>
</dbReference>
<dbReference type="GO" id="GO:0005524">
    <property type="term" value="F:ATP binding"/>
    <property type="evidence" value="ECO:0007669"/>
    <property type="project" value="UniProtKB-UniRule"/>
</dbReference>
<dbReference type="RefSeq" id="WP_074953161.1">
    <property type="nucleotide sequence ID" value="NZ_BJXR01000023.1"/>
</dbReference>
<dbReference type="InterPro" id="IPR011990">
    <property type="entry name" value="TPR-like_helical_dom_sf"/>
</dbReference>
<dbReference type="SUPFAM" id="SSF48452">
    <property type="entry name" value="TPR-like"/>
    <property type="match status" value="4"/>
</dbReference>
<feature type="region of interest" description="Disordered" evidence="7">
    <location>
        <begin position="1033"/>
        <end position="1053"/>
    </location>
</feature>
<evidence type="ECO:0000256" key="2">
    <source>
        <dbReference type="ARBA" id="ARBA00022741"/>
    </source>
</evidence>
<evidence type="ECO:0000256" key="6">
    <source>
        <dbReference type="PROSITE-ProRule" id="PRU10141"/>
    </source>
</evidence>
<keyword evidence="4 6" id="KW-0067">ATP-binding</keyword>
<evidence type="ECO:0000256" key="7">
    <source>
        <dbReference type="SAM" id="MobiDB-lite"/>
    </source>
</evidence>
<dbReference type="SMART" id="SM00028">
    <property type="entry name" value="TPR"/>
    <property type="match status" value="10"/>
</dbReference>
<proteinExistence type="predicted"/>
<evidence type="ECO:0000256" key="1">
    <source>
        <dbReference type="ARBA" id="ARBA00022737"/>
    </source>
</evidence>
<comment type="caution">
    <text evidence="9">The sequence shown here is derived from an EMBL/GenBank/DDBJ whole genome shotgun (WGS) entry which is preliminary data.</text>
</comment>
<keyword evidence="10" id="KW-0723">Serine/threonine-protein kinase</keyword>
<dbReference type="Gene3D" id="1.25.40.10">
    <property type="entry name" value="Tetratricopeptide repeat domain"/>
    <property type="match status" value="3"/>
</dbReference>
<dbReference type="Gene3D" id="3.30.200.20">
    <property type="entry name" value="Phosphorylase Kinase, domain 1"/>
    <property type="match status" value="1"/>
</dbReference>
<dbReference type="PROSITE" id="PS00108">
    <property type="entry name" value="PROTEIN_KINASE_ST"/>
    <property type="match status" value="1"/>
</dbReference>
<dbReference type="PROSITE" id="PS00107">
    <property type="entry name" value="PROTEIN_KINASE_ATP"/>
    <property type="match status" value="1"/>
</dbReference>
<evidence type="ECO:0000313" key="12">
    <source>
        <dbReference type="Proteomes" id="UP000321514"/>
    </source>
</evidence>
<dbReference type="PANTHER" id="PTHR45641">
    <property type="entry name" value="TETRATRICOPEPTIDE REPEAT PROTEIN (AFU_ORTHOLOGUE AFUA_6G03870)"/>
    <property type="match status" value="1"/>
</dbReference>
<keyword evidence="11" id="KW-1185">Reference proteome</keyword>
<keyword evidence="10" id="KW-0418">Kinase</keyword>
<keyword evidence="2 6" id="KW-0547">Nucleotide-binding</keyword>
<dbReference type="AlphaFoldDB" id="A0A511T0X5"/>
<accession>A0A511T0X5</accession>
<dbReference type="STRING" id="1334629.MFUL124B02_36850"/>
<dbReference type="PANTHER" id="PTHR45641:SF19">
    <property type="entry name" value="NEPHROCYSTIN-3"/>
    <property type="match status" value="1"/>
</dbReference>
<reference evidence="9 12" key="2">
    <citation type="submission" date="2019-07" db="EMBL/GenBank/DDBJ databases">
        <title>Whole genome shotgun sequence of Myxococcus fulvus NBRC 100333.</title>
        <authorList>
            <person name="Hosoyama A."/>
            <person name="Uohara A."/>
            <person name="Ohji S."/>
            <person name="Ichikawa N."/>
        </authorList>
    </citation>
    <scope>NUCLEOTIDE SEQUENCE [LARGE SCALE GENOMIC DNA]</scope>
    <source>
        <strain evidence="9 12">NBRC 100333</strain>
    </source>
</reference>
<dbReference type="GO" id="GO:0004674">
    <property type="term" value="F:protein serine/threonine kinase activity"/>
    <property type="evidence" value="ECO:0007669"/>
    <property type="project" value="UniProtKB-KW"/>
</dbReference>
<keyword evidence="1" id="KW-0677">Repeat</keyword>
<dbReference type="OrthoDB" id="9801841at2"/>
<dbReference type="SUPFAM" id="SSF56112">
    <property type="entry name" value="Protein kinase-like (PK-like)"/>
    <property type="match status" value="1"/>
</dbReference>
<evidence type="ECO:0000256" key="5">
    <source>
        <dbReference type="PROSITE-ProRule" id="PRU00339"/>
    </source>
</evidence>
<feature type="binding site" evidence="6">
    <location>
        <position position="104"/>
    </location>
    <ligand>
        <name>ATP</name>
        <dbReference type="ChEBI" id="CHEBI:30616"/>
    </ligand>
</feature>
<organism evidence="9 12">
    <name type="scientific">Myxococcus fulvus</name>
    <dbReference type="NCBI Taxonomy" id="33"/>
    <lineage>
        <taxon>Bacteria</taxon>
        <taxon>Pseudomonadati</taxon>
        <taxon>Myxococcota</taxon>
        <taxon>Myxococcia</taxon>
        <taxon>Myxococcales</taxon>
        <taxon>Cystobacterineae</taxon>
        <taxon>Myxococcaceae</taxon>
        <taxon>Myxococcus</taxon>
    </lineage>
</organism>
<dbReference type="EMBL" id="FOIB01000004">
    <property type="protein sequence ID" value="SET96035.1"/>
    <property type="molecule type" value="Genomic_DNA"/>
</dbReference>